<dbReference type="Pfam" id="PF01048">
    <property type="entry name" value="PNP_UDP_1"/>
    <property type="match status" value="1"/>
</dbReference>
<dbReference type="AlphaFoldDB" id="A0A7C8PVI9"/>
<evidence type="ECO:0000313" key="2">
    <source>
        <dbReference type="EMBL" id="TGJ71372.1"/>
    </source>
</evidence>
<evidence type="ECO:0000313" key="3">
    <source>
        <dbReference type="Proteomes" id="UP000297595"/>
    </source>
</evidence>
<protein>
    <recommendedName>
        <fullName evidence="1">Nucleoside phosphorylase domain-containing protein</fullName>
    </recommendedName>
</protein>
<dbReference type="PANTHER" id="PTHR46082">
    <property type="entry name" value="ATP/GTP-BINDING PROTEIN-RELATED"/>
    <property type="match status" value="1"/>
</dbReference>
<sequence>MSGIYNGGASSEPEKRRLDVQAYTLGWVCALPIEYAAATMMLDEEHEDPPHDDNDTNMYTLGRIFGRNIVILCLPAGLIGSASAAAAAVEMKAKLPRIQFGLLVGIGGGAPSETTDIRLGDVVVSQPHLQHGGVVQYDFGKQHPNCFLRTGHLNKPPKYLLNAVSKLISNHFRGKNTPLNHLAAATSQPVFARKNAGEDILFKATFIHVEGAMCENCKVQKEEIIQRTPRPGQVYMIHYGTIASRSSLIKDAQTRDRLSSELDGAICFEMEATGLMNHFPCLIIRGICYYADSHKNKSWQPYAAAIAAAYAKEFLSVIPLPSGSQGQ</sequence>
<feature type="domain" description="Nucleoside phosphorylase" evidence="1">
    <location>
        <begin position="26"/>
        <end position="274"/>
    </location>
</feature>
<dbReference type="InterPro" id="IPR053137">
    <property type="entry name" value="NLR-like"/>
</dbReference>
<dbReference type="InterPro" id="IPR000845">
    <property type="entry name" value="Nucleoside_phosphorylase_d"/>
</dbReference>
<accession>A0A7C8PVI9</accession>
<dbReference type="Proteomes" id="UP000297595">
    <property type="component" value="Unassembled WGS sequence"/>
</dbReference>
<dbReference type="Gene3D" id="3.40.50.1580">
    <property type="entry name" value="Nucleoside phosphorylase domain"/>
    <property type="match status" value="1"/>
</dbReference>
<comment type="caution">
    <text evidence="2">The sequence shown here is derived from an EMBL/GenBank/DDBJ whole genome shotgun (WGS) entry which is preliminary data.</text>
</comment>
<reference evidence="2 3" key="1">
    <citation type="submission" date="2019-03" db="EMBL/GenBank/DDBJ databases">
        <title>Nematode-trapping fungi genome.</title>
        <authorList>
            <person name="Vidal-Diez De Ulzurrun G."/>
        </authorList>
    </citation>
    <scope>NUCLEOTIDE SEQUENCE [LARGE SCALE GENOMIC DNA]</scope>
    <source>
        <strain evidence="2 3">TWF154</strain>
    </source>
</reference>
<organism evidence="2 3">
    <name type="scientific">Orbilia oligospora</name>
    <name type="common">Nematode-trapping fungus</name>
    <name type="synonym">Arthrobotrys oligospora</name>
    <dbReference type="NCBI Taxonomy" id="2813651"/>
    <lineage>
        <taxon>Eukaryota</taxon>
        <taxon>Fungi</taxon>
        <taxon>Dikarya</taxon>
        <taxon>Ascomycota</taxon>
        <taxon>Pezizomycotina</taxon>
        <taxon>Orbiliomycetes</taxon>
        <taxon>Orbiliales</taxon>
        <taxon>Orbiliaceae</taxon>
        <taxon>Orbilia</taxon>
    </lineage>
</organism>
<gene>
    <name evidence="2" type="ORF">EYR41_003338</name>
</gene>
<proteinExistence type="predicted"/>
<evidence type="ECO:0000259" key="1">
    <source>
        <dbReference type="Pfam" id="PF01048"/>
    </source>
</evidence>
<dbReference type="GO" id="GO:0009116">
    <property type="term" value="P:nucleoside metabolic process"/>
    <property type="evidence" value="ECO:0007669"/>
    <property type="project" value="InterPro"/>
</dbReference>
<dbReference type="InterPro" id="IPR035994">
    <property type="entry name" value="Nucleoside_phosphorylase_sf"/>
</dbReference>
<name>A0A7C8PVI9_ORBOL</name>
<dbReference type="SUPFAM" id="SSF53167">
    <property type="entry name" value="Purine and uridine phosphorylases"/>
    <property type="match status" value="1"/>
</dbReference>
<dbReference type="PANTHER" id="PTHR46082:SF11">
    <property type="entry name" value="AAA+ ATPASE DOMAIN-CONTAINING PROTEIN-RELATED"/>
    <property type="match status" value="1"/>
</dbReference>
<dbReference type="GO" id="GO:0003824">
    <property type="term" value="F:catalytic activity"/>
    <property type="evidence" value="ECO:0007669"/>
    <property type="project" value="InterPro"/>
</dbReference>
<dbReference type="EMBL" id="SOZJ01000002">
    <property type="protein sequence ID" value="TGJ71372.1"/>
    <property type="molecule type" value="Genomic_DNA"/>
</dbReference>